<gene>
    <name evidence="1" type="ORF">BS50DRAFT_578473</name>
</gene>
<reference evidence="1 2" key="1">
    <citation type="journal article" date="2018" name="Front. Microbiol.">
        <title>Genome-Wide Analysis of Corynespora cassiicola Leaf Fall Disease Putative Effectors.</title>
        <authorList>
            <person name="Lopez D."/>
            <person name="Ribeiro S."/>
            <person name="Label P."/>
            <person name="Fumanal B."/>
            <person name="Venisse J.S."/>
            <person name="Kohler A."/>
            <person name="de Oliveira R.R."/>
            <person name="Labutti K."/>
            <person name="Lipzen A."/>
            <person name="Lail K."/>
            <person name="Bauer D."/>
            <person name="Ohm R.A."/>
            <person name="Barry K.W."/>
            <person name="Spatafora J."/>
            <person name="Grigoriev I.V."/>
            <person name="Martin F.M."/>
            <person name="Pujade-Renaud V."/>
        </authorList>
    </citation>
    <scope>NUCLEOTIDE SEQUENCE [LARGE SCALE GENOMIC DNA]</scope>
    <source>
        <strain evidence="1 2">Philippines</strain>
    </source>
</reference>
<dbReference type="AlphaFoldDB" id="A0A2T2N7S9"/>
<dbReference type="STRING" id="1448308.A0A2T2N7S9"/>
<dbReference type="EMBL" id="KZ678144">
    <property type="protein sequence ID" value="PSN61473.1"/>
    <property type="molecule type" value="Genomic_DNA"/>
</dbReference>
<accession>A0A2T2N7S9</accession>
<organism evidence="1 2">
    <name type="scientific">Corynespora cassiicola Philippines</name>
    <dbReference type="NCBI Taxonomy" id="1448308"/>
    <lineage>
        <taxon>Eukaryota</taxon>
        <taxon>Fungi</taxon>
        <taxon>Dikarya</taxon>
        <taxon>Ascomycota</taxon>
        <taxon>Pezizomycotina</taxon>
        <taxon>Dothideomycetes</taxon>
        <taxon>Pleosporomycetidae</taxon>
        <taxon>Pleosporales</taxon>
        <taxon>Corynesporascaceae</taxon>
        <taxon>Corynespora</taxon>
    </lineage>
</organism>
<keyword evidence="2" id="KW-1185">Reference proteome</keyword>
<sequence>MSSVSVNESLPAPGLREDAGYGWLAFDHYVMERWDSAKPKEEDQQQWDEIARSWLAMDSEDRNRYVETAMDLQTNPNAQKPNQEQILRMFAPHQTVQERNASVNGADFGWVRTFYGHATAAAYAEMTENYLADVGEKSLVFDNESLYRNLGDDLSGLFTRAPQLCAWYADPYDDLAEEEPPEDETMLPLFLAAKREKGMMFVLDAESQEKRMLKICWFGSNGELLWWNWLKLSDLLDWHGRAIGRGDRLFWIYDMSEDDTDLRSKGALIRVNP</sequence>
<evidence type="ECO:0000313" key="2">
    <source>
        <dbReference type="Proteomes" id="UP000240883"/>
    </source>
</evidence>
<dbReference type="OrthoDB" id="4364812at2759"/>
<proteinExistence type="predicted"/>
<evidence type="ECO:0000313" key="1">
    <source>
        <dbReference type="EMBL" id="PSN61473.1"/>
    </source>
</evidence>
<name>A0A2T2N7S9_CORCC</name>
<dbReference type="Proteomes" id="UP000240883">
    <property type="component" value="Unassembled WGS sequence"/>
</dbReference>
<protein>
    <submittedName>
        <fullName evidence="1">Uncharacterized protein</fullName>
    </submittedName>
</protein>